<feature type="region of interest" description="Disordered" evidence="1">
    <location>
        <begin position="49"/>
        <end position="104"/>
    </location>
</feature>
<name>A0A5J9T5L8_9POAL</name>
<evidence type="ECO:0000313" key="3">
    <source>
        <dbReference type="EMBL" id="TVU06676.1"/>
    </source>
</evidence>
<dbReference type="EMBL" id="RWGY01000051">
    <property type="protein sequence ID" value="TVU06676.1"/>
    <property type="molecule type" value="Genomic_DNA"/>
</dbReference>
<dbReference type="Proteomes" id="UP000324897">
    <property type="component" value="Unassembled WGS sequence"/>
</dbReference>
<feature type="chain" id="PRO_5023937812" evidence="2">
    <location>
        <begin position="31"/>
        <end position="327"/>
    </location>
</feature>
<dbReference type="OrthoDB" id="719076at2759"/>
<dbReference type="AlphaFoldDB" id="A0A5J9T5L8"/>
<proteinExistence type="predicted"/>
<keyword evidence="4" id="KW-1185">Reference proteome</keyword>
<evidence type="ECO:0000313" key="4">
    <source>
        <dbReference type="Proteomes" id="UP000324897"/>
    </source>
</evidence>
<sequence length="327" mass="34346">MATAAPMRPSHLAVVGLGLAYLLLLPSAAATTTELLHASVLPHDTTLTLAGRPVSSHHGRASSTSTSTTPPDDNTPRRLDVSAAVREDSTAPAPTATAAPSPRVRSSCPCVRVVVDMREAAVDDLVPAPCSITAAATRKALLLRALPLLAVPFLPTPLAAVVALSTLATPVRAGHLSTNGTCPGRDREHATCTVYRYHPGGCVDRSMPFNGLRKVCHAGADELSRTVACACRQGRLGHPFQSSCHVSTLELYDGPARINWRVLAGDYLPIADPAAAAASGEDVCYVELERGSHREGYYIPCPVRKCPRLPFLCCPEFPNDAAVVAAA</sequence>
<gene>
    <name evidence="3" type="ORF">EJB05_49900</name>
</gene>
<organism evidence="3 4">
    <name type="scientific">Eragrostis curvula</name>
    <name type="common">weeping love grass</name>
    <dbReference type="NCBI Taxonomy" id="38414"/>
    <lineage>
        <taxon>Eukaryota</taxon>
        <taxon>Viridiplantae</taxon>
        <taxon>Streptophyta</taxon>
        <taxon>Embryophyta</taxon>
        <taxon>Tracheophyta</taxon>
        <taxon>Spermatophyta</taxon>
        <taxon>Magnoliopsida</taxon>
        <taxon>Liliopsida</taxon>
        <taxon>Poales</taxon>
        <taxon>Poaceae</taxon>
        <taxon>PACMAD clade</taxon>
        <taxon>Chloridoideae</taxon>
        <taxon>Eragrostideae</taxon>
        <taxon>Eragrostidinae</taxon>
        <taxon>Eragrostis</taxon>
    </lineage>
</organism>
<keyword evidence="2" id="KW-0732">Signal</keyword>
<feature type="non-terminal residue" evidence="3">
    <location>
        <position position="1"/>
    </location>
</feature>
<feature type="compositionally biased region" description="Low complexity" evidence="1">
    <location>
        <begin position="90"/>
        <end position="104"/>
    </location>
</feature>
<protein>
    <submittedName>
        <fullName evidence="3">Uncharacterized protein</fullName>
    </submittedName>
</protein>
<evidence type="ECO:0000256" key="1">
    <source>
        <dbReference type="SAM" id="MobiDB-lite"/>
    </source>
</evidence>
<comment type="caution">
    <text evidence="3">The sequence shown here is derived from an EMBL/GenBank/DDBJ whole genome shotgun (WGS) entry which is preliminary data.</text>
</comment>
<dbReference type="Gramene" id="TVU06676">
    <property type="protein sequence ID" value="TVU06676"/>
    <property type="gene ID" value="EJB05_49900"/>
</dbReference>
<accession>A0A5J9T5L8</accession>
<feature type="signal peptide" evidence="2">
    <location>
        <begin position="1"/>
        <end position="30"/>
    </location>
</feature>
<evidence type="ECO:0000256" key="2">
    <source>
        <dbReference type="SAM" id="SignalP"/>
    </source>
</evidence>
<reference evidence="3 4" key="1">
    <citation type="journal article" date="2019" name="Sci. Rep.">
        <title>A high-quality genome of Eragrostis curvula grass provides insights into Poaceae evolution and supports new strategies to enhance forage quality.</title>
        <authorList>
            <person name="Carballo J."/>
            <person name="Santos B.A.C.M."/>
            <person name="Zappacosta D."/>
            <person name="Garbus I."/>
            <person name="Selva J.P."/>
            <person name="Gallo C.A."/>
            <person name="Diaz A."/>
            <person name="Albertini E."/>
            <person name="Caccamo M."/>
            <person name="Echenique V."/>
        </authorList>
    </citation>
    <scope>NUCLEOTIDE SEQUENCE [LARGE SCALE GENOMIC DNA]</scope>
    <source>
        <strain evidence="4">cv. Victoria</strain>
        <tissue evidence="3">Leaf</tissue>
    </source>
</reference>
<feature type="compositionally biased region" description="Basic and acidic residues" evidence="1">
    <location>
        <begin position="74"/>
        <end position="89"/>
    </location>
</feature>